<dbReference type="Gene3D" id="1.20.1250.20">
    <property type="entry name" value="MFS general substrate transporter like domains"/>
    <property type="match status" value="1"/>
</dbReference>
<evidence type="ECO:0000256" key="5">
    <source>
        <dbReference type="ARBA" id="ARBA00022989"/>
    </source>
</evidence>
<organism evidence="9 10">
    <name type="scientific">Phenylobacterium soli</name>
    <dbReference type="NCBI Taxonomy" id="2170551"/>
    <lineage>
        <taxon>Bacteria</taxon>
        <taxon>Pseudomonadati</taxon>
        <taxon>Pseudomonadota</taxon>
        <taxon>Alphaproteobacteria</taxon>
        <taxon>Caulobacterales</taxon>
        <taxon>Caulobacteraceae</taxon>
        <taxon>Phenylobacterium</taxon>
    </lineage>
</organism>
<feature type="transmembrane region" description="Helical" evidence="7">
    <location>
        <begin position="323"/>
        <end position="342"/>
    </location>
</feature>
<keyword evidence="6 7" id="KW-0472">Membrane</keyword>
<dbReference type="AlphaFoldDB" id="A0A328AGT6"/>
<dbReference type="PANTHER" id="PTHR43045:SF1">
    <property type="entry name" value="SHIKIMATE TRANSPORTER"/>
    <property type="match status" value="1"/>
</dbReference>
<name>A0A328AGT6_9CAUL</name>
<evidence type="ECO:0000256" key="1">
    <source>
        <dbReference type="ARBA" id="ARBA00004651"/>
    </source>
</evidence>
<sequence length="450" mass="46829">MTAAPETTLDAAPRGALPRIATLSERRRAVFGAAIGTTIEWYDFLLYASAAALVFNRVFFPKADPLTGAMLAFTTYALGFLARPLGAVVFGHFGDRTGRKKLLMASLMLMGGSTFAIGLLPTYAGAGMLAPILLTFMRLLQGIGVGGEWGGAMLMAAEYAEAPRRGFWCGVVQAGGAVGNLLATAILAGFAAGLSEHDFLAWGWRIPFLFSAALIVVGLWLRSAVAESPVFEAALEEAEGAHAAPIVQVLKTKGSRVALGACLKLAENISYYVVTAFAMTYLTEVLHLPRSVALNGVLAGGVAGAASMPLWAALSDRVGRRPVYIAGAVGLSLWVFAFFPLVRTGSPLVIAGATFLAVLIHSAMNGPQGAFIAELFPTRVRYSGASLCYQLPAIVGGSFAPIIAIGLLKATGSTVPISAYVATACAISFVAALLARETKGKTFSEIDAAG</sequence>
<dbReference type="SUPFAM" id="SSF103473">
    <property type="entry name" value="MFS general substrate transporter"/>
    <property type="match status" value="1"/>
</dbReference>
<reference evidence="10" key="1">
    <citation type="submission" date="2018-05" db="EMBL/GenBank/DDBJ databases">
        <authorList>
            <person name="Li X."/>
        </authorList>
    </citation>
    <scope>NUCLEOTIDE SEQUENCE [LARGE SCALE GENOMIC DNA]</scope>
    <source>
        <strain evidence="10">LX32</strain>
    </source>
</reference>
<dbReference type="OrthoDB" id="9783227at2"/>
<keyword evidence="3" id="KW-1003">Cell membrane</keyword>
<dbReference type="Proteomes" id="UP000249254">
    <property type="component" value="Unassembled WGS sequence"/>
</dbReference>
<keyword evidence="4 7" id="KW-0812">Transmembrane</keyword>
<dbReference type="PROSITE" id="PS50850">
    <property type="entry name" value="MFS"/>
    <property type="match status" value="1"/>
</dbReference>
<keyword evidence="5 7" id="KW-1133">Transmembrane helix</keyword>
<dbReference type="CDD" id="cd17369">
    <property type="entry name" value="MFS_ShiA_like"/>
    <property type="match status" value="1"/>
</dbReference>
<proteinExistence type="predicted"/>
<evidence type="ECO:0000256" key="6">
    <source>
        <dbReference type="ARBA" id="ARBA00023136"/>
    </source>
</evidence>
<comment type="subcellular location">
    <subcellularLocation>
        <location evidence="1">Cell membrane</location>
        <topology evidence="1">Multi-pass membrane protein</topology>
    </subcellularLocation>
</comment>
<dbReference type="InterPro" id="IPR020846">
    <property type="entry name" value="MFS_dom"/>
</dbReference>
<gene>
    <name evidence="9" type="ORF">DJ017_04565</name>
</gene>
<feature type="transmembrane region" description="Helical" evidence="7">
    <location>
        <begin position="348"/>
        <end position="366"/>
    </location>
</feature>
<dbReference type="EMBL" id="QFYQ01000001">
    <property type="protein sequence ID" value="RAK53849.1"/>
    <property type="molecule type" value="Genomic_DNA"/>
</dbReference>
<dbReference type="GO" id="GO:0022857">
    <property type="term" value="F:transmembrane transporter activity"/>
    <property type="evidence" value="ECO:0007669"/>
    <property type="project" value="InterPro"/>
</dbReference>
<feature type="transmembrane region" description="Helical" evidence="7">
    <location>
        <begin position="67"/>
        <end position="90"/>
    </location>
</feature>
<dbReference type="GO" id="GO:0005886">
    <property type="term" value="C:plasma membrane"/>
    <property type="evidence" value="ECO:0007669"/>
    <property type="project" value="UniProtKB-SubCell"/>
</dbReference>
<evidence type="ECO:0000256" key="7">
    <source>
        <dbReference type="SAM" id="Phobius"/>
    </source>
</evidence>
<keyword evidence="10" id="KW-1185">Reference proteome</keyword>
<feature type="domain" description="Major facilitator superfamily (MFS) profile" evidence="8">
    <location>
        <begin position="29"/>
        <end position="440"/>
    </location>
</feature>
<feature type="transmembrane region" description="Helical" evidence="7">
    <location>
        <begin position="292"/>
        <end position="311"/>
    </location>
</feature>
<feature type="transmembrane region" description="Helical" evidence="7">
    <location>
        <begin position="269"/>
        <end position="286"/>
    </location>
</feature>
<feature type="transmembrane region" description="Helical" evidence="7">
    <location>
        <begin position="414"/>
        <end position="435"/>
    </location>
</feature>
<evidence type="ECO:0000256" key="4">
    <source>
        <dbReference type="ARBA" id="ARBA00022692"/>
    </source>
</evidence>
<feature type="transmembrane region" description="Helical" evidence="7">
    <location>
        <begin position="387"/>
        <end position="408"/>
    </location>
</feature>
<evidence type="ECO:0000259" key="8">
    <source>
        <dbReference type="PROSITE" id="PS50850"/>
    </source>
</evidence>
<dbReference type="InterPro" id="IPR011701">
    <property type="entry name" value="MFS"/>
</dbReference>
<evidence type="ECO:0000256" key="3">
    <source>
        <dbReference type="ARBA" id="ARBA00022475"/>
    </source>
</evidence>
<evidence type="ECO:0000313" key="9">
    <source>
        <dbReference type="EMBL" id="RAK53849.1"/>
    </source>
</evidence>
<dbReference type="InterPro" id="IPR036259">
    <property type="entry name" value="MFS_trans_sf"/>
</dbReference>
<dbReference type="Pfam" id="PF07690">
    <property type="entry name" value="MFS_1"/>
    <property type="match status" value="1"/>
</dbReference>
<dbReference type="RefSeq" id="WP_111527600.1">
    <property type="nucleotide sequence ID" value="NZ_JBHRSG010000002.1"/>
</dbReference>
<keyword evidence="2" id="KW-0813">Transport</keyword>
<evidence type="ECO:0000313" key="10">
    <source>
        <dbReference type="Proteomes" id="UP000249254"/>
    </source>
</evidence>
<dbReference type="FunFam" id="1.20.1250.20:FF:000001">
    <property type="entry name" value="Dicarboxylate MFS transporter"/>
    <property type="match status" value="1"/>
</dbReference>
<feature type="transmembrane region" description="Helical" evidence="7">
    <location>
        <begin position="29"/>
        <end position="55"/>
    </location>
</feature>
<protein>
    <submittedName>
        <fullName evidence="9">MFS transporter</fullName>
    </submittedName>
</protein>
<comment type="caution">
    <text evidence="9">The sequence shown here is derived from an EMBL/GenBank/DDBJ whole genome shotgun (WGS) entry which is preliminary data.</text>
</comment>
<accession>A0A328AGT6</accession>
<feature type="transmembrane region" description="Helical" evidence="7">
    <location>
        <begin position="202"/>
        <end position="221"/>
    </location>
</feature>
<feature type="transmembrane region" description="Helical" evidence="7">
    <location>
        <begin position="126"/>
        <end position="146"/>
    </location>
</feature>
<dbReference type="PANTHER" id="PTHR43045">
    <property type="entry name" value="SHIKIMATE TRANSPORTER"/>
    <property type="match status" value="1"/>
</dbReference>
<feature type="transmembrane region" description="Helical" evidence="7">
    <location>
        <begin position="167"/>
        <end position="190"/>
    </location>
</feature>
<evidence type="ECO:0000256" key="2">
    <source>
        <dbReference type="ARBA" id="ARBA00022448"/>
    </source>
</evidence>
<feature type="transmembrane region" description="Helical" evidence="7">
    <location>
        <begin position="102"/>
        <end position="120"/>
    </location>
</feature>